<accession>A0A838XXB5</accession>
<gene>
    <name evidence="2" type="ORF">H1W37_16170</name>
</gene>
<dbReference type="EMBL" id="JACEON010000016">
    <property type="protein sequence ID" value="MBA4613198.1"/>
    <property type="molecule type" value="Genomic_DNA"/>
</dbReference>
<name>A0A838XXB5_9HYPH</name>
<keyword evidence="3" id="KW-1185">Reference proteome</keyword>
<sequence>MLGYFGFHALNGELGLVGKARLEHRFAALETELAELRSQREELESRVALMRPESLDPDMIDERARASLNLVHPDELAILRPSARAGI</sequence>
<protein>
    <submittedName>
        <fullName evidence="2">Septum formation initiator family protein</fullName>
    </submittedName>
</protein>
<keyword evidence="1" id="KW-0175">Coiled coil</keyword>
<reference evidence="2 3" key="1">
    <citation type="submission" date="2020-07" db="EMBL/GenBank/DDBJ databases">
        <authorList>
            <person name="Li M."/>
        </authorList>
    </citation>
    <scope>NUCLEOTIDE SEQUENCE [LARGE SCALE GENOMIC DNA]</scope>
    <source>
        <strain evidence="2 3">DSM 23284</strain>
    </source>
</reference>
<evidence type="ECO:0000313" key="3">
    <source>
        <dbReference type="Proteomes" id="UP000559404"/>
    </source>
</evidence>
<proteinExistence type="predicted"/>
<comment type="caution">
    <text evidence="2">The sequence shown here is derived from an EMBL/GenBank/DDBJ whole genome shotgun (WGS) entry which is preliminary data.</text>
</comment>
<evidence type="ECO:0000256" key="1">
    <source>
        <dbReference type="SAM" id="Coils"/>
    </source>
</evidence>
<organism evidence="2 3">
    <name type="scientific">Stappia taiwanensis</name>
    <dbReference type="NCBI Taxonomy" id="992267"/>
    <lineage>
        <taxon>Bacteria</taxon>
        <taxon>Pseudomonadati</taxon>
        <taxon>Pseudomonadota</taxon>
        <taxon>Alphaproteobacteria</taxon>
        <taxon>Hyphomicrobiales</taxon>
        <taxon>Stappiaceae</taxon>
        <taxon>Stappia</taxon>
    </lineage>
</organism>
<reference evidence="2 3" key="2">
    <citation type="submission" date="2020-08" db="EMBL/GenBank/DDBJ databases">
        <title>Stappia taiwanensis sp. nov., isolated from a coastal thermal spring.</title>
        <authorList>
            <person name="Kampfer P."/>
        </authorList>
    </citation>
    <scope>NUCLEOTIDE SEQUENCE [LARGE SCALE GENOMIC DNA]</scope>
    <source>
        <strain evidence="2 3">DSM 23284</strain>
    </source>
</reference>
<evidence type="ECO:0000313" key="2">
    <source>
        <dbReference type="EMBL" id="MBA4613198.1"/>
    </source>
</evidence>
<dbReference type="InterPro" id="IPR007060">
    <property type="entry name" value="FtsL/DivIC"/>
</dbReference>
<dbReference type="Pfam" id="PF04977">
    <property type="entry name" value="DivIC"/>
    <property type="match status" value="1"/>
</dbReference>
<dbReference type="AlphaFoldDB" id="A0A838XXB5"/>
<feature type="coiled-coil region" evidence="1">
    <location>
        <begin position="19"/>
        <end position="46"/>
    </location>
</feature>
<dbReference type="Proteomes" id="UP000559404">
    <property type="component" value="Unassembled WGS sequence"/>
</dbReference>